<dbReference type="Pfam" id="PF04954">
    <property type="entry name" value="SIP"/>
    <property type="match status" value="1"/>
</dbReference>
<accession>A0A4R4IW24</accession>
<feature type="domain" description="FAD-binding FR-type" evidence="2">
    <location>
        <begin position="44"/>
        <end position="169"/>
    </location>
</feature>
<gene>
    <name evidence="3" type="ORF">C5467_22465</name>
</gene>
<reference evidence="3 4" key="1">
    <citation type="journal article" date="2019" name="Int. J. Syst. Evol. Microbiol.">
        <title>Photorhabdus khanii subsp. guanajuatensis subsp. nov., isolated from Heterorhabditis atacamensis, and Photorhabdus luminescens subsp. mexicana subsp. nov., isolated from Heterorhabditis mexicana entomopathogenic nematodes.</title>
        <authorList>
            <person name="Machado R.A.R."/>
            <person name="Bruno P."/>
            <person name="Arce C.C.M."/>
            <person name="Liechti N."/>
            <person name="Kohler A."/>
            <person name="Bernal J."/>
            <person name="Bruggmann R."/>
            <person name="Turlings T.C.J."/>
        </authorList>
    </citation>
    <scope>NUCLEOTIDE SEQUENCE [LARGE SCALE GENOMIC DNA]</scope>
    <source>
        <strain evidence="3 4">MEX20-17</strain>
    </source>
</reference>
<evidence type="ECO:0000313" key="4">
    <source>
        <dbReference type="Proteomes" id="UP000295598"/>
    </source>
</evidence>
<evidence type="ECO:0000259" key="2">
    <source>
        <dbReference type="PROSITE" id="PS51384"/>
    </source>
</evidence>
<dbReference type="InterPro" id="IPR017938">
    <property type="entry name" value="Riboflavin_synthase-like_b-brl"/>
</dbReference>
<dbReference type="Proteomes" id="UP000295598">
    <property type="component" value="Unassembled WGS sequence"/>
</dbReference>
<sequence length="307" mass="34861">MISICVNCCYTAFCIIRSLPSINFPEEFYVANKTIEEKNIYRPSPPRLVQVKKIFDVTPNMRSITFESENLNTYPTECEGGLVKIFLPLPGQTKPILPTLSPEGPIWPAKELRPVTRAYTVRALRSEQKEIDIEFALHDHGGPAVEFAHRAKIGDWIGITNPGGPDPLLPKVSNYYMAGDPSSLPAIAALLETMKPDAAGQVIIRIESEQDIQELKKPAGITIHWITGGVEVTDKMVSMFKSWSLPTEDVTFWLAGEDKMVKALRRYVRREKGYERHQLYAIPYWRHGFNEEGYHELRHEVMDSFAL</sequence>
<dbReference type="AlphaFoldDB" id="A0A4R4IW24"/>
<name>A0A4R4IW24_9GAMM</name>
<comment type="caution">
    <text evidence="3">The sequence shown here is derived from an EMBL/GenBank/DDBJ whole genome shotgun (WGS) entry which is preliminary data.</text>
</comment>
<evidence type="ECO:0000313" key="3">
    <source>
        <dbReference type="EMBL" id="TDB45117.1"/>
    </source>
</evidence>
<dbReference type="Gene3D" id="2.40.30.10">
    <property type="entry name" value="Translation factors"/>
    <property type="match status" value="1"/>
</dbReference>
<organism evidence="3 4">
    <name type="scientific">Photorhabdus khanii subsp. guanajuatensis</name>
    <dbReference type="NCBI Taxonomy" id="2100166"/>
    <lineage>
        <taxon>Bacteria</taxon>
        <taxon>Pseudomonadati</taxon>
        <taxon>Pseudomonadota</taxon>
        <taxon>Gammaproteobacteria</taxon>
        <taxon>Enterobacterales</taxon>
        <taxon>Morganellaceae</taxon>
        <taxon>Photorhabdus</taxon>
    </lineage>
</organism>
<dbReference type="InterPro" id="IPR013113">
    <property type="entry name" value="SIP_FAD-bd"/>
</dbReference>
<protein>
    <submittedName>
        <fullName evidence="3">Siderophore-interacting protein</fullName>
    </submittedName>
</protein>
<dbReference type="PANTHER" id="PTHR30157">
    <property type="entry name" value="FERRIC REDUCTASE, NADPH-DEPENDENT"/>
    <property type="match status" value="1"/>
</dbReference>
<dbReference type="GO" id="GO:0016491">
    <property type="term" value="F:oxidoreductase activity"/>
    <property type="evidence" value="ECO:0007669"/>
    <property type="project" value="InterPro"/>
</dbReference>
<dbReference type="SUPFAM" id="SSF63380">
    <property type="entry name" value="Riboflavin synthase domain-like"/>
    <property type="match status" value="1"/>
</dbReference>
<dbReference type="InterPro" id="IPR039374">
    <property type="entry name" value="SIP_fam"/>
</dbReference>
<proteinExistence type="inferred from homology"/>
<dbReference type="InterPro" id="IPR017927">
    <property type="entry name" value="FAD-bd_FR_type"/>
</dbReference>
<dbReference type="CDD" id="cd06193">
    <property type="entry name" value="siderophore_interacting"/>
    <property type="match status" value="1"/>
</dbReference>
<dbReference type="PANTHER" id="PTHR30157:SF0">
    <property type="entry name" value="NADPH-DEPENDENT FERRIC-CHELATE REDUCTASE"/>
    <property type="match status" value="1"/>
</dbReference>
<dbReference type="InterPro" id="IPR007037">
    <property type="entry name" value="SIP_rossman_dom"/>
</dbReference>
<dbReference type="EMBL" id="PUJY01000072">
    <property type="protein sequence ID" value="TDB45117.1"/>
    <property type="molecule type" value="Genomic_DNA"/>
</dbReference>
<comment type="similarity">
    <text evidence="1">Belongs to the SIP oxidoreductase family.</text>
</comment>
<dbReference type="Pfam" id="PF08021">
    <property type="entry name" value="FAD_binding_9"/>
    <property type="match status" value="1"/>
</dbReference>
<evidence type="ECO:0000256" key="1">
    <source>
        <dbReference type="ARBA" id="ARBA00035644"/>
    </source>
</evidence>
<dbReference type="PROSITE" id="PS51384">
    <property type="entry name" value="FAD_FR"/>
    <property type="match status" value="1"/>
</dbReference>
<dbReference type="Gene3D" id="3.40.50.80">
    <property type="entry name" value="Nucleotide-binding domain of ferredoxin-NADP reductase (FNR) module"/>
    <property type="match status" value="1"/>
</dbReference>
<dbReference type="InterPro" id="IPR039261">
    <property type="entry name" value="FNR_nucleotide-bd"/>
</dbReference>